<dbReference type="InterPro" id="IPR008335">
    <property type="entry name" value="Mopterin_OxRdtase_euk"/>
</dbReference>
<evidence type="ECO:0000313" key="3">
    <source>
        <dbReference type="Proteomes" id="UP000789396"/>
    </source>
</evidence>
<feature type="non-terminal residue" evidence="2">
    <location>
        <position position="81"/>
    </location>
</feature>
<dbReference type="Proteomes" id="UP000789396">
    <property type="component" value="Unassembled WGS sequence"/>
</dbReference>
<dbReference type="PANTHER" id="PTHR19372">
    <property type="entry name" value="SULFITE REDUCTASE"/>
    <property type="match status" value="1"/>
</dbReference>
<proteinExistence type="predicted"/>
<feature type="compositionally biased region" description="Basic and acidic residues" evidence="1">
    <location>
        <begin position="12"/>
        <end position="22"/>
    </location>
</feature>
<comment type="caution">
    <text evidence="2">The sequence shown here is derived from an EMBL/GenBank/DDBJ whole genome shotgun (WGS) entry which is preliminary data.</text>
</comment>
<dbReference type="GO" id="GO:0043546">
    <property type="term" value="F:molybdopterin cofactor binding"/>
    <property type="evidence" value="ECO:0007669"/>
    <property type="project" value="TreeGrafter"/>
</dbReference>
<feature type="compositionally biased region" description="Polar residues" evidence="1">
    <location>
        <begin position="1"/>
        <end position="10"/>
    </location>
</feature>
<name>A0A9N9I205_9GLOM</name>
<feature type="region of interest" description="Disordered" evidence="1">
    <location>
        <begin position="1"/>
        <end position="22"/>
    </location>
</feature>
<evidence type="ECO:0000313" key="2">
    <source>
        <dbReference type="EMBL" id="CAG8716143.1"/>
    </source>
</evidence>
<dbReference type="OrthoDB" id="432685at2759"/>
<dbReference type="GO" id="GO:0020037">
    <property type="term" value="F:heme binding"/>
    <property type="evidence" value="ECO:0007669"/>
    <property type="project" value="TreeGrafter"/>
</dbReference>
<keyword evidence="3" id="KW-1185">Reference proteome</keyword>
<dbReference type="InterPro" id="IPR036374">
    <property type="entry name" value="OxRdtase_Mopterin-bd_sf"/>
</dbReference>
<reference evidence="2" key="1">
    <citation type="submission" date="2021-06" db="EMBL/GenBank/DDBJ databases">
        <authorList>
            <person name="Kallberg Y."/>
            <person name="Tangrot J."/>
            <person name="Rosling A."/>
        </authorList>
    </citation>
    <scope>NUCLEOTIDE SEQUENCE</scope>
    <source>
        <strain evidence="2">IN212</strain>
    </source>
</reference>
<dbReference type="GO" id="GO:0008482">
    <property type="term" value="F:sulfite oxidase activity"/>
    <property type="evidence" value="ECO:0007669"/>
    <property type="project" value="TreeGrafter"/>
</dbReference>
<dbReference type="SUPFAM" id="SSF56524">
    <property type="entry name" value="Oxidoreductase molybdopterin-binding domain"/>
    <property type="match status" value="1"/>
</dbReference>
<dbReference type="PRINTS" id="PR00407">
    <property type="entry name" value="EUMOPTERIN"/>
</dbReference>
<gene>
    <name evidence="2" type="ORF">RFULGI_LOCUS11158</name>
</gene>
<dbReference type="PANTHER" id="PTHR19372:SF7">
    <property type="entry name" value="SULFITE OXIDASE, MITOCHONDRIAL"/>
    <property type="match status" value="1"/>
</dbReference>
<dbReference type="Gene3D" id="3.90.420.10">
    <property type="entry name" value="Oxidoreductase, molybdopterin-binding domain"/>
    <property type="match status" value="1"/>
</dbReference>
<organism evidence="2 3">
    <name type="scientific">Racocetra fulgida</name>
    <dbReference type="NCBI Taxonomy" id="60492"/>
    <lineage>
        <taxon>Eukaryota</taxon>
        <taxon>Fungi</taxon>
        <taxon>Fungi incertae sedis</taxon>
        <taxon>Mucoromycota</taxon>
        <taxon>Glomeromycotina</taxon>
        <taxon>Glomeromycetes</taxon>
        <taxon>Diversisporales</taxon>
        <taxon>Gigasporaceae</taxon>
        <taxon>Racocetra</taxon>
    </lineage>
</organism>
<dbReference type="GO" id="GO:0006790">
    <property type="term" value="P:sulfur compound metabolic process"/>
    <property type="evidence" value="ECO:0007669"/>
    <property type="project" value="TreeGrafter"/>
</dbReference>
<dbReference type="EMBL" id="CAJVPZ010023593">
    <property type="protein sequence ID" value="CAG8716143.1"/>
    <property type="molecule type" value="Genomic_DNA"/>
</dbReference>
<accession>A0A9N9I205</accession>
<evidence type="ECO:0000256" key="1">
    <source>
        <dbReference type="SAM" id="MobiDB-lite"/>
    </source>
</evidence>
<sequence>MAAATTSINTIDPRDVGTPDDWIPRHPEMVRLTGKHPFNAESPLSLLMDQGFITPVPLHYVRNHGPVPKLHWDTHRLVVDG</sequence>
<protein>
    <submittedName>
        <fullName evidence="2">19776_t:CDS:1</fullName>
    </submittedName>
</protein>
<dbReference type="AlphaFoldDB" id="A0A9N9I205"/>